<dbReference type="InterPro" id="IPR036388">
    <property type="entry name" value="WH-like_DNA-bd_sf"/>
</dbReference>
<dbReference type="PANTHER" id="PTHR33221">
    <property type="entry name" value="WINGED HELIX-TURN-HELIX TRANSCRIPTIONAL REGULATOR, RRF2 FAMILY"/>
    <property type="match status" value="1"/>
</dbReference>
<organism evidence="1 2">
    <name type="scientific">Agaribacillus aureus</name>
    <dbReference type="NCBI Taxonomy" id="3051825"/>
    <lineage>
        <taxon>Bacteria</taxon>
        <taxon>Pseudomonadati</taxon>
        <taxon>Bacteroidota</taxon>
        <taxon>Cytophagia</taxon>
        <taxon>Cytophagales</taxon>
        <taxon>Splendidivirgaceae</taxon>
        <taxon>Agaribacillus</taxon>
    </lineage>
</organism>
<dbReference type="PROSITE" id="PS51197">
    <property type="entry name" value="HTH_RRF2_2"/>
    <property type="match status" value="1"/>
</dbReference>
<dbReference type="Pfam" id="PF02082">
    <property type="entry name" value="Rrf2"/>
    <property type="match status" value="1"/>
</dbReference>
<proteinExistence type="predicted"/>
<protein>
    <submittedName>
        <fullName evidence="1">Rrf2 family transcriptional regulator</fullName>
    </submittedName>
</protein>
<gene>
    <name evidence="1" type="ORF">QQ020_31410</name>
</gene>
<dbReference type="SUPFAM" id="SSF46785">
    <property type="entry name" value="Winged helix' DNA-binding domain"/>
    <property type="match status" value="1"/>
</dbReference>
<accession>A0ABT8LIQ6</accession>
<dbReference type="Proteomes" id="UP001172083">
    <property type="component" value="Unassembled WGS sequence"/>
</dbReference>
<comment type="caution">
    <text evidence="1">The sequence shown here is derived from an EMBL/GenBank/DDBJ whole genome shotgun (WGS) entry which is preliminary data.</text>
</comment>
<reference evidence="1" key="1">
    <citation type="submission" date="2023-06" db="EMBL/GenBank/DDBJ databases">
        <title>Genomic of Agaribacillus aureum.</title>
        <authorList>
            <person name="Wang G."/>
        </authorList>
    </citation>
    <scope>NUCLEOTIDE SEQUENCE</scope>
    <source>
        <strain evidence="1">BMA12</strain>
    </source>
</reference>
<dbReference type="NCBIfam" id="TIGR00738">
    <property type="entry name" value="rrf2_super"/>
    <property type="match status" value="1"/>
</dbReference>
<name>A0ABT8LIQ6_9BACT</name>
<dbReference type="Gene3D" id="1.10.10.10">
    <property type="entry name" value="Winged helix-like DNA-binding domain superfamily/Winged helix DNA-binding domain"/>
    <property type="match status" value="1"/>
</dbReference>
<evidence type="ECO:0000313" key="1">
    <source>
        <dbReference type="EMBL" id="MDN5216620.1"/>
    </source>
</evidence>
<evidence type="ECO:0000313" key="2">
    <source>
        <dbReference type="Proteomes" id="UP001172083"/>
    </source>
</evidence>
<dbReference type="EMBL" id="JAUJEB010000009">
    <property type="protein sequence ID" value="MDN5216620.1"/>
    <property type="molecule type" value="Genomic_DNA"/>
</dbReference>
<keyword evidence="2" id="KW-1185">Reference proteome</keyword>
<dbReference type="InterPro" id="IPR000944">
    <property type="entry name" value="Tscrpt_reg_Rrf2"/>
</dbReference>
<dbReference type="PANTHER" id="PTHR33221:SF15">
    <property type="entry name" value="HTH-TYPE TRANSCRIPTIONAL REGULATOR YWGB-RELATED"/>
    <property type="match status" value="1"/>
</dbReference>
<dbReference type="RefSeq" id="WP_346761952.1">
    <property type="nucleotide sequence ID" value="NZ_JAUJEB010000009.1"/>
</dbReference>
<dbReference type="InterPro" id="IPR036390">
    <property type="entry name" value="WH_DNA-bd_sf"/>
</dbReference>
<sequence length="144" mass="16320">MFSKSCEYALRSILYITLHTKNDQAVGLKQISASQDIPLHFLSKILQQLVKHKMLNSVKGPNGGFSLNMPPNELRLIKVVELIDGLDILDRCGIGLKQCSDKTPCPIHFDYKIVKEKIRHLLNEKTLLELCQDVEEGKSIVSYK</sequence>